<dbReference type="InterPro" id="IPR026816">
    <property type="entry name" value="Flavodoxin_dom"/>
</dbReference>
<dbReference type="SUPFAM" id="SSF52218">
    <property type="entry name" value="Flavoproteins"/>
    <property type="match status" value="1"/>
</dbReference>
<dbReference type="HOGENOM" id="CLU_094839_1_0_0"/>
<dbReference type="EMBL" id="CP002049">
    <property type="protein sequence ID" value="ADI14753.1"/>
    <property type="molecule type" value="Genomic_DNA"/>
</dbReference>
<feature type="domain" description="Flavodoxin" evidence="1">
    <location>
        <begin position="17"/>
        <end position="146"/>
    </location>
</feature>
<reference evidence="3" key="1">
    <citation type="submission" date="2010-05" db="EMBL/GenBank/DDBJ databases">
        <title>The complete genome of Truepera radiovictris DSM 17093.</title>
        <authorList>
            <consortium name="US DOE Joint Genome Institute (JGI-PGF)"/>
            <person name="Lucas S."/>
            <person name="Copeland A."/>
            <person name="Lapidus A."/>
            <person name="Glavina del Rio T."/>
            <person name="Dalin E."/>
            <person name="Tice H."/>
            <person name="Bruce D."/>
            <person name="Goodwin L."/>
            <person name="Pitluck S."/>
            <person name="Kyrpides N."/>
            <person name="Mavromatis K."/>
            <person name="Ovchinnikova G."/>
            <person name="Munk A.C."/>
            <person name="Detter J.C."/>
            <person name="Han C."/>
            <person name="Tapia R."/>
            <person name="Land M."/>
            <person name="Hauser L."/>
            <person name="Markowitz V."/>
            <person name="Cheng J.-F."/>
            <person name="Hugenholtz P."/>
            <person name="Woyke T."/>
            <person name="Wu D."/>
            <person name="Tindall B."/>
            <person name="Pomrenke H.G."/>
            <person name="Brambilla E."/>
            <person name="Klenk H.-P."/>
            <person name="Eisen J.A."/>
        </authorList>
    </citation>
    <scope>NUCLEOTIDE SEQUENCE [LARGE SCALE GENOMIC DNA]</scope>
    <source>
        <strain evidence="3">DSM 17093 / CIP 108686 / LMG 22925 / RQ-24</strain>
    </source>
</reference>
<dbReference type="InterPro" id="IPR029039">
    <property type="entry name" value="Flavoprotein-like_sf"/>
</dbReference>
<gene>
    <name evidence="2" type="ordered locus">Trad_1634</name>
</gene>
<dbReference type="KEGG" id="tra:Trad_1634"/>
<dbReference type="RefSeq" id="WP_013178121.1">
    <property type="nucleotide sequence ID" value="NC_014221.1"/>
</dbReference>
<proteinExistence type="predicted"/>
<organism evidence="2 3">
    <name type="scientific">Truepera radiovictrix (strain DSM 17093 / CIP 108686 / LMG 22925 / RQ-24)</name>
    <dbReference type="NCBI Taxonomy" id="649638"/>
    <lineage>
        <taxon>Bacteria</taxon>
        <taxon>Thermotogati</taxon>
        <taxon>Deinococcota</taxon>
        <taxon>Deinococci</taxon>
        <taxon>Trueperales</taxon>
        <taxon>Trueperaceae</taxon>
        <taxon>Truepera</taxon>
    </lineage>
</organism>
<name>D7CYB4_TRURR</name>
<dbReference type="Proteomes" id="UP000000379">
    <property type="component" value="Chromosome"/>
</dbReference>
<evidence type="ECO:0000313" key="3">
    <source>
        <dbReference type="Proteomes" id="UP000000379"/>
    </source>
</evidence>
<dbReference type="AlphaFoldDB" id="D7CYB4"/>
<evidence type="ECO:0000259" key="1">
    <source>
        <dbReference type="Pfam" id="PF12724"/>
    </source>
</evidence>
<protein>
    <submittedName>
        <fullName evidence="2">Flavodoxin-like protein</fullName>
    </submittedName>
</protein>
<reference evidence="2 3" key="2">
    <citation type="journal article" date="2011" name="Stand. Genomic Sci.">
        <title>Complete genome sequence of Truepera radiovictrix type strain (RQ-24).</title>
        <authorList>
            <person name="Ivanova N."/>
            <person name="Rohde C."/>
            <person name="Munk C."/>
            <person name="Nolan M."/>
            <person name="Lucas S."/>
            <person name="Del Rio T.G."/>
            <person name="Tice H."/>
            <person name="Deshpande S."/>
            <person name="Cheng J.F."/>
            <person name="Tapia R."/>
            <person name="Han C."/>
            <person name="Goodwin L."/>
            <person name="Pitluck S."/>
            <person name="Liolios K."/>
            <person name="Mavromatis K."/>
            <person name="Mikhailova N."/>
            <person name="Pati A."/>
            <person name="Chen A."/>
            <person name="Palaniappan K."/>
            <person name="Land M."/>
            <person name="Hauser L."/>
            <person name="Chang Y.J."/>
            <person name="Jeffries C.D."/>
            <person name="Brambilla E."/>
            <person name="Rohde M."/>
            <person name="Goker M."/>
            <person name="Tindall B.J."/>
            <person name="Woyke T."/>
            <person name="Bristow J."/>
            <person name="Eisen J.A."/>
            <person name="Markowitz V."/>
            <person name="Hugenholtz P."/>
            <person name="Kyrpides N.C."/>
            <person name="Klenk H.P."/>
            <person name="Lapidus A."/>
        </authorList>
    </citation>
    <scope>NUCLEOTIDE SEQUENCE [LARGE SCALE GENOMIC DNA]</scope>
    <source>
        <strain evidence="3">DSM 17093 / CIP 108686 / LMG 22925 / RQ-24</strain>
    </source>
</reference>
<sequence length="187" mass="20753">MTRQDRADATGYAASVLVGYASRHRGTVEIAEEIGERLEASGHRPTVAPLSEVADLAPFEAVVLGSAVYEENWLPEAEAFLAREFDVLGARPLWLFSSGVLMTLGLSSRVWLPTKLRPISRALKPRGVICFGGKLEHARLSREDRRRNPQLLALEGDYRDWEIIDAWTADISRALARLGEGRERAAE</sequence>
<dbReference type="OrthoDB" id="9795729at2"/>
<dbReference type="Pfam" id="PF12724">
    <property type="entry name" value="Flavodoxin_5"/>
    <property type="match status" value="1"/>
</dbReference>
<dbReference type="STRING" id="649638.Trad_1634"/>
<accession>D7CYB4</accession>
<dbReference type="Gene3D" id="3.40.50.360">
    <property type="match status" value="1"/>
</dbReference>
<dbReference type="eggNOG" id="COG4635">
    <property type="taxonomic scope" value="Bacteria"/>
</dbReference>
<keyword evidence="3" id="KW-1185">Reference proteome</keyword>
<evidence type="ECO:0000313" key="2">
    <source>
        <dbReference type="EMBL" id="ADI14753.1"/>
    </source>
</evidence>